<dbReference type="EMBL" id="BMME01000001">
    <property type="protein sequence ID" value="GGK15216.1"/>
    <property type="molecule type" value="Genomic_DNA"/>
</dbReference>
<organism evidence="2 3">
    <name type="scientific">Luteimonas terricola</name>
    <dbReference type="NCBI Taxonomy" id="645597"/>
    <lineage>
        <taxon>Bacteria</taxon>
        <taxon>Pseudomonadati</taxon>
        <taxon>Pseudomonadota</taxon>
        <taxon>Gammaproteobacteria</taxon>
        <taxon>Lysobacterales</taxon>
        <taxon>Lysobacteraceae</taxon>
        <taxon>Luteimonas</taxon>
    </lineage>
</organism>
<feature type="signal peptide" evidence="1">
    <location>
        <begin position="1"/>
        <end position="20"/>
    </location>
</feature>
<protein>
    <recommendedName>
        <fullName evidence="4">DUF1311 domain-containing protein</fullName>
    </recommendedName>
</protein>
<dbReference type="Proteomes" id="UP000599009">
    <property type="component" value="Unassembled WGS sequence"/>
</dbReference>
<keyword evidence="3" id="KW-1185">Reference proteome</keyword>
<keyword evidence="1" id="KW-0732">Signal</keyword>
<comment type="caution">
    <text evidence="2">The sequence shown here is derived from an EMBL/GenBank/DDBJ whole genome shotgun (WGS) entry which is preliminary data.</text>
</comment>
<evidence type="ECO:0008006" key="4">
    <source>
        <dbReference type="Google" id="ProtNLM"/>
    </source>
</evidence>
<gene>
    <name evidence="2" type="ORF">GCM10011394_25510</name>
</gene>
<reference evidence="3" key="1">
    <citation type="journal article" date="2019" name="Int. J. Syst. Evol. Microbiol.">
        <title>The Global Catalogue of Microorganisms (GCM) 10K type strain sequencing project: providing services to taxonomists for standard genome sequencing and annotation.</title>
        <authorList>
            <consortium name="The Broad Institute Genomics Platform"/>
            <consortium name="The Broad Institute Genome Sequencing Center for Infectious Disease"/>
            <person name="Wu L."/>
            <person name="Ma J."/>
        </authorList>
    </citation>
    <scope>NUCLEOTIDE SEQUENCE [LARGE SCALE GENOMIC DNA]</scope>
    <source>
        <strain evidence="3">CGMCC 1.8985</strain>
    </source>
</reference>
<feature type="chain" id="PRO_5045078904" description="DUF1311 domain-containing protein" evidence="1">
    <location>
        <begin position="21"/>
        <end position="276"/>
    </location>
</feature>
<dbReference type="RefSeq" id="WP_132987012.1">
    <property type="nucleotide sequence ID" value="NZ_BMME01000001.1"/>
</dbReference>
<sequence>MKLPAALAIFLLLSNSSVEAKDLGLFYGEPTPAYALYIAQTNFATENCAAAGLVRDQKQSERFLRHFNNATESRRYAKKDEAFAANQNLFLSNYKVAWEAGTHELHERFCNSYNDDIAAKQSLSKFAEQVLYFRFIFSPKTEESLARARKWISVLSVVSAVATTSATISAGRDSVAAAKAGDWDTSNELMAQSRDFNTIGAATVAASGLSLESMQDAPLISVLDQPKAGAGSGVIRCPTVDHFFRYQAPADSPLWTTYMSVHLPCRAPSLADSEQM</sequence>
<evidence type="ECO:0000313" key="3">
    <source>
        <dbReference type="Proteomes" id="UP000599009"/>
    </source>
</evidence>
<evidence type="ECO:0000313" key="2">
    <source>
        <dbReference type="EMBL" id="GGK15216.1"/>
    </source>
</evidence>
<accession>A0ABQ2ENJ0</accession>
<proteinExistence type="predicted"/>
<evidence type="ECO:0000256" key="1">
    <source>
        <dbReference type="SAM" id="SignalP"/>
    </source>
</evidence>
<name>A0ABQ2ENJ0_9GAMM</name>